<protein>
    <submittedName>
        <fullName evidence="1">Uncharacterized protein</fullName>
    </submittedName>
</protein>
<sequence length="70" mass="8663">MTRELTHHEFHQIDRNTYRTKKDKIRTRQSGLEVFQHLRKILSHVRRSIIPQFFVEVHVILSHIDEYKRL</sequence>
<dbReference type="EMBL" id="CAADRP010001258">
    <property type="protein sequence ID" value="VFU37475.1"/>
    <property type="molecule type" value="Genomic_DNA"/>
</dbReference>
<reference evidence="1" key="1">
    <citation type="submission" date="2019-03" db="EMBL/GenBank/DDBJ databases">
        <authorList>
            <person name="Mank J."/>
            <person name="Almeida P."/>
        </authorList>
    </citation>
    <scope>NUCLEOTIDE SEQUENCE</scope>
    <source>
        <strain evidence="1">78183</strain>
    </source>
</reference>
<gene>
    <name evidence="1" type="ORF">SVIM_LOCUS198056</name>
</gene>
<proteinExistence type="predicted"/>
<name>A0A6N2L9T6_SALVM</name>
<evidence type="ECO:0000313" key="1">
    <source>
        <dbReference type="EMBL" id="VFU37475.1"/>
    </source>
</evidence>
<dbReference type="AlphaFoldDB" id="A0A6N2L9T6"/>
<accession>A0A6N2L9T6</accession>
<organism evidence="1">
    <name type="scientific">Salix viminalis</name>
    <name type="common">Common osier</name>
    <name type="synonym">Basket willow</name>
    <dbReference type="NCBI Taxonomy" id="40686"/>
    <lineage>
        <taxon>Eukaryota</taxon>
        <taxon>Viridiplantae</taxon>
        <taxon>Streptophyta</taxon>
        <taxon>Embryophyta</taxon>
        <taxon>Tracheophyta</taxon>
        <taxon>Spermatophyta</taxon>
        <taxon>Magnoliopsida</taxon>
        <taxon>eudicotyledons</taxon>
        <taxon>Gunneridae</taxon>
        <taxon>Pentapetalae</taxon>
        <taxon>rosids</taxon>
        <taxon>fabids</taxon>
        <taxon>Malpighiales</taxon>
        <taxon>Salicaceae</taxon>
        <taxon>Saliceae</taxon>
        <taxon>Salix</taxon>
    </lineage>
</organism>